<keyword evidence="2" id="KW-1185">Reference proteome</keyword>
<organism evidence="1 2">
    <name type="scientific">Stylosanthes scabra</name>
    <dbReference type="NCBI Taxonomy" id="79078"/>
    <lineage>
        <taxon>Eukaryota</taxon>
        <taxon>Viridiplantae</taxon>
        <taxon>Streptophyta</taxon>
        <taxon>Embryophyta</taxon>
        <taxon>Tracheophyta</taxon>
        <taxon>Spermatophyta</taxon>
        <taxon>Magnoliopsida</taxon>
        <taxon>eudicotyledons</taxon>
        <taxon>Gunneridae</taxon>
        <taxon>Pentapetalae</taxon>
        <taxon>rosids</taxon>
        <taxon>fabids</taxon>
        <taxon>Fabales</taxon>
        <taxon>Fabaceae</taxon>
        <taxon>Papilionoideae</taxon>
        <taxon>50 kb inversion clade</taxon>
        <taxon>dalbergioids sensu lato</taxon>
        <taxon>Dalbergieae</taxon>
        <taxon>Pterocarpus clade</taxon>
        <taxon>Stylosanthes</taxon>
    </lineage>
</organism>
<gene>
    <name evidence="1" type="ORF">PIB30_026760</name>
</gene>
<proteinExistence type="predicted"/>
<dbReference type="EMBL" id="JASCZI010181344">
    <property type="protein sequence ID" value="MED6182240.1"/>
    <property type="molecule type" value="Genomic_DNA"/>
</dbReference>
<name>A0ABU6WCC3_9FABA</name>
<accession>A0ABU6WCC3</accession>
<protein>
    <submittedName>
        <fullName evidence="1">Uncharacterized protein</fullName>
    </submittedName>
</protein>
<evidence type="ECO:0000313" key="1">
    <source>
        <dbReference type="EMBL" id="MED6182240.1"/>
    </source>
</evidence>
<reference evidence="1 2" key="1">
    <citation type="journal article" date="2023" name="Plants (Basel)">
        <title>Bridging the Gap: Combining Genomics and Transcriptomics Approaches to Understand Stylosanthes scabra, an Orphan Legume from the Brazilian Caatinga.</title>
        <authorList>
            <person name="Ferreira-Neto J.R.C."/>
            <person name="da Silva M.D."/>
            <person name="Binneck E."/>
            <person name="de Melo N.F."/>
            <person name="da Silva R.H."/>
            <person name="de Melo A.L.T.M."/>
            <person name="Pandolfi V."/>
            <person name="Bustamante F.O."/>
            <person name="Brasileiro-Vidal A.C."/>
            <person name="Benko-Iseppon A.M."/>
        </authorList>
    </citation>
    <scope>NUCLEOTIDE SEQUENCE [LARGE SCALE GENOMIC DNA]</scope>
    <source>
        <tissue evidence="1">Leaves</tissue>
    </source>
</reference>
<comment type="caution">
    <text evidence="1">The sequence shown here is derived from an EMBL/GenBank/DDBJ whole genome shotgun (WGS) entry which is preliminary data.</text>
</comment>
<sequence>MRLELKCKSVEDLIGKLYTFKKVLHQNEAMTRHLVKDQSKWKSNGAAAPLGGAAARSKIAKIHNLKPSRARPILFASPLDSLGASAR</sequence>
<dbReference type="Proteomes" id="UP001341840">
    <property type="component" value="Unassembled WGS sequence"/>
</dbReference>
<evidence type="ECO:0000313" key="2">
    <source>
        <dbReference type="Proteomes" id="UP001341840"/>
    </source>
</evidence>